<evidence type="ECO:0000313" key="2">
    <source>
        <dbReference type="Proteomes" id="UP000178264"/>
    </source>
</evidence>
<proteinExistence type="predicted"/>
<evidence type="ECO:0000313" key="1">
    <source>
        <dbReference type="EMBL" id="OGL87715.1"/>
    </source>
</evidence>
<name>A0A1F7VB89_9BACT</name>
<organism evidence="1 2">
    <name type="scientific">Candidatus Uhrbacteria bacterium RIFCSPLOWO2_02_FULL_49_11</name>
    <dbReference type="NCBI Taxonomy" id="1802409"/>
    <lineage>
        <taxon>Bacteria</taxon>
        <taxon>Candidatus Uhriibacteriota</taxon>
    </lineage>
</organism>
<dbReference type="AlphaFoldDB" id="A0A1F7VB89"/>
<protein>
    <submittedName>
        <fullName evidence="1">Uncharacterized protein</fullName>
    </submittedName>
</protein>
<sequence>MVLWERLAAIRQPSNPRFFLHGICALPAAVGRWQRGQGIGWSSGSDAVHRAHSHAPTLPHWKHSRGVMRLRSVLARDLLEAAKRFAGA</sequence>
<comment type="caution">
    <text evidence="1">The sequence shown here is derived from an EMBL/GenBank/DDBJ whole genome shotgun (WGS) entry which is preliminary data.</text>
</comment>
<gene>
    <name evidence="1" type="ORF">A3I42_03330</name>
</gene>
<reference evidence="1 2" key="1">
    <citation type="journal article" date="2016" name="Nat. Commun.">
        <title>Thousands of microbial genomes shed light on interconnected biogeochemical processes in an aquifer system.</title>
        <authorList>
            <person name="Anantharaman K."/>
            <person name="Brown C.T."/>
            <person name="Hug L.A."/>
            <person name="Sharon I."/>
            <person name="Castelle C.J."/>
            <person name="Probst A.J."/>
            <person name="Thomas B.C."/>
            <person name="Singh A."/>
            <person name="Wilkins M.J."/>
            <person name="Karaoz U."/>
            <person name="Brodie E.L."/>
            <person name="Williams K.H."/>
            <person name="Hubbard S.S."/>
            <person name="Banfield J.F."/>
        </authorList>
    </citation>
    <scope>NUCLEOTIDE SEQUENCE [LARGE SCALE GENOMIC DNA]</scope>
</reference>
<dbReference type="EMBL" id="MGER01000062">
    <property type="protein sequence ID" value="OGL87715.1"/>
    <property type="molecule type" value="Genomic_DNA"/>
</dbReference>
<dbReference type="Proteomes" id="UP000178264">
    <property type="component" value="Unassembled WGS sequence"/>
</dbReference>
<accession>A0A1F7VB89</accession>